<feature type="transmembrane region" description="Helical" evidence="5">
    <location>
        <begin position="6"/>
        <end position="26"/>
    </location>
</feature>
<proteinExistence type="inferred from homology"/>
<dbReference type="PANTHER" id="PTHR35326:SF3">
    <property type="entry name" value="PROTEIN PSBN"/>
    <property type="match status" value="1"/>
</dbReference>
<comment type="subcellular location">
    <subcellularLocation>
        <location evidence="1">Plastid membrane</location>
        <topology evidence="1">Single-pass membrane protein</topology>
    </subcellularLocation>
    <subcellularLocation>
        <location evidence="5">Plastid</location>
        <location evidence="5">Chloroplast thylakoid membrane</location>
        <topology evidence="5">Single-pass membrane protein</topology>
    </subcellularLocation>
</comment>
<sequence length="43" mass="4719">METATPVTIFISCSLVSLTGYALYTASGQPAKELRDPFEEHED</sequence>
<evidence type="ECO:0000313" key="6">
    <source>
        <dbReference type="EMBL" id="ALN96707.1"/>
    </source>
</evidence>
<accession>A0A0S2GKD3</accession>
<dbReference type="Pfam" id="PF02468">
    <property type="entry name" value="PsbN"/>
    <property type="match status" value="1"/>
</dbReference>
<name>A0A0S2GKD3_WOOUN</name>
<comment type="caution">
    <text evidence="5">Originally thought to be a component of PSII; based on experiments in Synechocystis, N.tabacum and barley, and its absence from PSII in T.elongatus and T.vulcanus, this is probably not true.</text>
</comment>
<evidence type="ECO:0000256" key="1">
    <source>
        <dbReference type="ARBA" id="ARBA00004411"/>
    </source>
</evidence>
<keyword evidence="2 5" id="KW-0812">Transmembrane</keyword>
<dbReference type="GO" id="GO:0015979">
    <property type="term" value="P:photosynthesis"/>
    <property type="evidence" value="ECO:0007669"/>
    <property type="project" value="InterPro"/>
</dbReference>
<dbReference type="PANTHER" id="PTHR35326">
    <property type="entry name" value="PROTEIN PSBN"/>
    <property type="match status" value="1"/>
</dbReference>
<dbReference type="HAMAP" id="MF_00293">
    <property type="entry name" value="PSII_PsbN"/>
    <property type="match status" value="1"/>
</dbReference>
<keyword evidence="6" id="KW-0150">Chloroplast</keyword>
<comment type="similarity">
    <text evidence="5">Belongs to the PsbN family.</text>
</comment>
<dbReference type="EMBL" id="KT599101">
    <property type="protein sequence ID" value="ALN96707.1"/>
    <property type="molecule type" value="Genomic_DNA"/>
</dbReference>
<comment type="function">
    <text evidence="5">May play a role in photosystem I and II biogenesis.</text>
</comment>
<keyword evidence="6" id="KW-0934">Plastid</keyword>
<dbReference type="InterPro" id="IPR003398">
    <property type="entry name" value="PSII_PsbN"/>
</dbReference>
<evidence type="ECO:0000256" key="4">
    <source>
        <dbReference type="ARBA" id="ARBA00023136"/>
    </source>
</evidence>
<keyword evidence="5" id="KW-0793">Thylakoid</keyword>
<dbReference type="GO" id="GO:0009535">
    <property type="term" value="C:chloroplast thylakoid membrane"/>
    <property type="evidence" value="ECO:0007669"/>
    <property type="project" value="UniProtKB-SubCell"/>
</dbReference>
<geneLocation type="chloroplast" evidence="6"/>
<dbReference type="RefSeq" id="YP_009183932.1">
    <property type="nucleotide sequence ID" value="NC_028543.1"/>
</dbReference>
<dbReference type="GeneID" id="26376601"/>
<evidence type="ECO:0000256" key="5">
    <source>
        <dbReference type="HAMAP-Rule" id="MF_00293"/>
    </source>
</evidence>
<evidence type="ECO:0000256" key="3">
    <source>
        <dbReference type="ARBA" id="ARBA00022989"/>
    </source>
</evidence>
<gene>
    <name evidence="5 6" type="primary">psbN</name>
</gene>
<keyword evidence="4 5" id="KW-0472">Membrane</keyword>
<reference evidence="6" key="1">
    <citation type="journal article" date="2015" name="Zhi Wu Fen Lei Xue Bao">
        <title>Chloroplast phylogenomics resolves key relationships in ferns.</title>
        <authorList>
            <person name="Lu J.-M."/>
            <person name="Zhang N."/>
            <person name="Du X.-Y."/>
            <person name="Wen J."/>
            <person name="Li D.-Z."/>
        </authorList>
    </citation>
    <scope>NUCLEOTIDE SEQUENCE</scope>
</reference>
<organism evidence="6">
    <name type="scientific">Woodwardia unigemmata</name>
    <name type="common">Chainfern</name>
    <name type="synonym">Woodwardia radicans var. unigemmata</name>
    <dbReference type="NCBI Taxonomy" id="120732"/>
    <lineage>
        <taxon>Eukaryota</taxon>
        <taxon>Viridiplantae</taxon>
        <taxon>Streptophyta</taxon>
        <taxon>Embryophyta</taxon>
        <taxon>Tracheophyta</taxon>
        <taxon>Polypodiopsida</taxon>
        <taxon>Polypodiidae</taxon>
        <taxon>Polypodiales</taxon>
        <taxon>Aspleniineae</taxon>
        <taxon>Blechnaceae</taxon>
        <taxon>Woodwardioideae</taxon>
        <taxon>Woodwardia</taxon>
    </lineage>
</organism>
<protein>
    <recommendedName>
        <fullName evidence="5">Protein PsbN</fullName>
    </recommendedName>
</protein>
<dbReference type="AlphaFoldDB" id="A0A0S2GKD3"/>
<keyword evidence="3 5" id="KW-1133">Transmembrane helix</keyword>
<evidence type="ECO:0000256" key="2">
    <source>
        <dbReference type="ARBA" id="ARBA00022692"/>
    </source>
</evidence>